<dbReference type="EMBL" id="JARACI010000837">
    <property type="protein sequence ID" value="MDD9206285.1"/>
    <property type="molecule type" value="Genomic_DNA"/>
</dbReference>
<reference evidence="2" key="1">
    <citation type="submission" date="2023-02" db="EMBL/GenBank/DDBJ databases">
        <title>Georgenia sp.10Sc9-8, isolated from a soil sample collected from the Taklamakan desert.</title>
        <authorList>
            <person name="Liu S."/>
        </authorList>
    </citation>
    <scope>NUCLEOTIDE SEQUENCE</scope>
    <source>
        <strain evidence="2">10Sc9-8</strain>
    </source>
</reference>
<dbReference type="SUPFAM" id="SSF53474">
    <property type="entry name" value="alpha/beta-Hydrolases"/>
    <property type="match status" value="1"/>
</dbReference>
<comment type="caution">
    <text evidence="2">The sequence shown here is derived from an EMBL/GenBank/DDBJ whole genome shotgun (WGS) entry which is preliminary data.</text>
</comment>
<feature type="domain" description="AB hydrolase-1" evidence="1">
    <location>
        <begin position="25"/>
        <end position="110"/>
    </location>
</feature>
<proteinExistence type="predicted"/>
<protein>
    <submittedName>
        <fullName evidence="2">Alpha/beta hydrolase</fullName>
    </submittedName>
</protein>
<evidence type="ECO:0000313" key="2">
    <source>
        <dbReference type="EMBL" id="MDD9206285.1"/>
    </source>
</evidence>
<dbReference type="Pfam" id="PF12697">
    <property type="entry name" value="Abhydrolase_6"/>
    <property type="match status" value="1"/>
</dbReference>
<dbReference type="GO" id="GO:0016787">
    <property type="term" value="F:hydrolase activity"/>
    <property type="evidence" value="ECO:0007669"/>
    <property type="project" value="UniProtKB-KW"/>
</dbReference>
<dbReference type="InterPro" id="IPR029058">
    <property type="entry name" value="AB_hydrolase_fold"/>
</dbReference>
<sequence>RFHRLTDTLARLTVFRVDAPAPAVSWARAHFLSTPETPLAASSLASVERDGVELAPDLTAPTLVLHGDRDKQVTDKDVRRLMDALPDAELTTVEGAGHMLLLTHPGVVAQHIERWVRAVGRS</sequence>
<dbReference type="Gene3D" id="3.40.50.1820">
    <property type="entry name" value="alpha/beta hydrolase"/>
    <property type="match status" value="1"/>
</dbReference>
<accession>A0ABT5TW70</accession>
<evidence type="ECO:0000259" key="1">
    <source>
        <dbReference type="Pfam" id="PF12697"/>
    </source>
</evidence>
<evidence type="ECO:0000313" key="3">
    <source>
        <dbReference type="Proteomes" id="UP001165561"/>
    </source>
</evidence>
<keyword evidence="2" id="KW-0378">Hydrolase</keyword>
<feature type="non-terminal residue" evidence="2">
    <location>
        <position position="1"/>
    </location>
</feature>
<organism evidence="2 3">
    <name type="scientific">Georgenia halotolerans</name>
    <dbReference type="NCBI Taxonomy" id="3028317"/>
    <lineage>
        <taxon>Bacteria</taxon>
        <taxon>Bacillati</taxon>
        <taxon>Actinomycetota</taxon>
        <taxon>Actinomycetes</taxon>
        <taxon>Micrococcales</taxon>
        <taxon>Bogoriellaceae</taxon>
        <taxon>Georgenia</taxon>
    </lineage>
</organism>
<name>A0ABT5TW70_9MICO</name>
<gene>
    <name evidence="2" type="ORF">PU560_07350</name>
</gene>
<keyword evidence="3" id="KW-1185">Reference proteome</keyword>
<dbReference type="Proteomes" id="UP001165561">
    <property type="component" value="Unassembled WGS sequence"/>
</dbReference>
<dbReference type="InterPro" id="IPR000073">
    <property type="entry name" value="AB_hydrolase_1"/>
</dbReference>